<feature type="transmembrane region" description="Helical" evidence="1">
    <location>
        <begin position="166"/>
        <end position="187"/>
    </location>
</feature>
<keyword evidence="1" id="KW-0812">Transmembrane</keyword>
<evidence type="ECO:0008006" key="4">
    <source>
        <dbReference type="Google" id="ProtNLM"/>
    </source>
</evidence>
<feature type="transmembrane region" description="Helical" evidence="1">
    <location>
        <begin position="92"/>
        <end position="112"/>
    </location>
</feature>
<feature type="transmembrane region" description="Helical" evidence="1">
    <location>
        <begin position="199"/>
        <end position="219"/>
    </location>
</feature>
<dbReference type="Proteomes" id="UP001642540">
    <property type="component" value="Unassembled WGS sequence"/>
</dbReference>
<evidence type="ECO:0000313" key="3">
    <source>
        <dbReference type="Proteomes" id="UP001642540"/>
    </source>
</evidence>
<keyword evidence="1" id="KW-1133">Transmembrane helix</keyword>
<sequence length="300" mass="34223">MTTVTVMLLFNQNEWIDGFNQLYSADVKMANKYEPDNLPGNTKGDAWGFCACALVIGFMVGSPFMNVIVIFERLDSLAYLLDDHLPPAEYRQLSTIIITILFRYGFSLPAIIELNRILSFLLLNGSVLMDSLMACLRVMAHKVENSEEFLRYYLPHKLAYRHMESAINDLTLVMATSSYWILVAALWTCVRGFGHLEAWMHLGIATFTAIDLLLNWVTLNNLKAGRVIMINMIEKWETEAQQKYMLQKTRKSKAVLKAIGAASHIKISCGGFFVLDSEFIVTFFYNLLQREVDTLLTFQL</sequence>
<accession>A0ABP1R6J2</accession>
<comment type="caution">
    <text evidence="2">The sequence shown here is derived from an EMBL/GenBank/DDBJ whole genome shotgun (WGS) entry which is preliminary data.</text>
</comment>
<proteinExistence type="predicted"/>
<name>A0ABP1R6J2_9HEXA</name>
<keyword evidence="3" id="KW-1185">Reference proteome</keyword>
<keyword evidence="1" id="KW-0472">Membrane</keyword>
<evidence type="ECO:0000256" key="1">
    <source>
        <dbReference type="SAM" id="Phobius"/>
    </source>
</evidence>
<organism evidence="2 3">
    <name type="scientific">Orchesella dallaii</name>
    <dbReference type="NCBI Taxonomy" id="48710"/>
    <lineage>
        <taxon>Eukaryota</taxon>
        <taxon>Metazoa</taxon>
        <taxon>Ecdysozoa</taxon>
        <taxon>Arthropoda</taxon>
        <taxon>Hexapoda</taxon>
        <taxon>Collembola</taxon>
        <taxon>Entomobryomorpha</taxon>
        <taxon>Entomobryoidea</taxon>
        <taxon>Orchesellidae</taxon>
        <taxon>Orchesellinae</taxon>
        <taxon>Orchesella</taxon>
    </lineage>
</organism>
<reference evidence="2 3" key="1">
    <citation type="submission" date="2024-08" db="EMBL/GenBank/DDBJ databases">
        <authorList>
            <person name="Cucini C."/>
            <person name="Frati F."/>
        </authorList>
    </citation>
    <scope>NUCLEOTIDE SEQUENCE [LARGE SCALE GENOMIC DNA]</scope>
</reference>
<protein>
    <recommendedName>
        <fullName evidence="4">Gustatory receptor</fullName>
    </recommendedName>
</protein>
<evidence type="ECO:0000313" key="2">
    <source>
        <dbReference type="EMBL" id="CAL8119849.1"/>
    </source>
</evidence>
<gene>
    <name evidence="2" type="ORF">ODALV1_LOCUS18745</name>
</gene>
<feature type="transmembrane region" description="Helical" evidence="1">
    <location>
        <begin position="46"/>
        <end position="71"/>
    </location>
</feature>
<dbReference type="EMBL" id="CAXLJM020000061">
    <property type="protein sequence ID" value="CAL8119849.1"/>
    <property type="molecule type" value="Genomic_DNA"/>
</dbReference>